<evidence type="ECO:0000313" key="3">
    <source>
        <dbReference type="Proteomes" id="UP000247285"/>
    </source>
</evidence>
<organism evidence="2 3">
    <name type="scientific">Enterococcus phage LY0322</name>
    <dbReference type="NCBI Taxonomy" id="2172042"/>
    <lineage>
        <taxon>Viruses</taxon>
        <taxon>Duplodnaviria</taxon>
        <taxon>Heunggongvirae</taxon>
        <taxon>Uroviricota</taxon>
        <taxon>Caudoviricetes</taxon>
        <taxon>Efquatrovirus</taxon>
        <taxon>Efquatrovirus LY0322</taxon>
    </lineage>
</organism>
<reference evidence="2 3" key="1">
    <citation type="submission" date="2018-04" db="EMBL/GenBank/DDBJ databases">
        <title>The genome sequence of bacteriophage LY0322 lytic for Enterococcus.</title>
        <authorList>
            <person name="Liu Y."/>
            <person name="Shi H."/>
            <person name="Sun Y."/>
        </authorList>
    </citation>
    <scope>NUCLEOTIDE SEQUENCE [LARGE SCALE GENOMIC DNA]</scope>
</reference>
<name>A0A2S1GSD1_9CAUD</name>
<evidence type="ECO:0000313" key="2">
    <source>
        <dbReference type="EMBL" id="AWD92298.1"/>
    </source>
</evidence>
<keyword evidence="1" id="KW-0812">Transmembrane</keyword>
<dbReference type="KEGG" id="vg:40101527"/>
<keyword evidence="1" id="KW-0472">Membrane</keyword>
<dbReference type="GeneID" id="40101527"/>
<keyword evidence="1" id="KW-1133">Transmembrane helix</keyword>
<accession>A0A2S1GSD1</accession>
<dbReference type="RefSeq" id="YP_009624674.1">
    <property type="nucleotide sequence ID" value="NC_042125.1"/>
</dbReference>
<feature type="transmembrane region" description="Helical" evidence="1">
    <location>
        <begin position="7"/>
        <end position="30"/>
    </location>
</feature>
<sequence>MIKLLKAIAFALLVTFAIAVPLLFVFIIYMAYVTDGLGGIWLMLIVLWIMIK</sequence>
<feature type="transmembrane region" description="Helical" evidence="1">
    <location>
        <begin position="36"/>
        <end position="51"/>
    </location>
</feature>
<evidence type="ECO:0000256" key="1">
    <source>
        <dbReference type="SAM" id="Phobius"/>
    </source>
</evidence>
<dbReference type="EMBL" id="MH193369">
    <property type="protein sequence ID" value="AWD92298.1"/>
    <property type="molecule type" value="Genomic_DNA"/>
</dbReference>
<protein>
    <submittedName>
        <fullName evidence="2">Uncharacterized protein</fullName>
    </submittedName>
</protein>
<dbReference type="Proteomes" id="UP000247285">
    <property type="component" value="Segment"/>
</dbReference>
<proteinExistence type="predicted"/>
<keyword evidence="3" id="KW-1185">Reference proteome</keyword>